<dbReference type="InterPro" id="IPR009091">
    <property type="entry name" value="RCC1/BLIP-II"/>
</dbReference>
<evidence type="ECO:0000256" key="3">
    <source>
        <dbReference type="SAM" id="Coils"/>
    </source>
</evidence>
<dbReference type="Gene3D" id="2.130.10.30">
    <property type="entry name" value="Regulator of chromosome condensation 1/beta-lactamase-inhibitor protein II"/>
    <property type="match status" value="2"/>
</dbReference>
<dbReference type="InterPro" id="IPR000408">
    <property type="entry name" value="Reg_chr_condens"/>
</dbReference>
<feature type="repeat" description="RCC1" evidence="2">
    <location>
        <begin position="1201"/>
        <end position="1253"/>
    </location>
</feature>
<dbReference type="InterPro" id="IPR051210">
    <property type="entry name" value="Ub_ligase/GEF_domain"/>
</dbReference>
<dbReference type="PROSITE" id="PS50012">
    <property type="entry name" value="RCC1_3"/>
    <property type="match status" value="1"/>
</dbReference>
<dbReference type="InterPro" id="IPR001810">
    <property type="entry name" value="F-box_dom"/>
</dbReference>
<keyword evidence="6" id="KW-1185">Reference proteome</keyword>
<sequence>MEVVYSVRCEEEGFEDKMVGALSEVGVSRVVGPCVVEVRSAGSFELRNRVLGGEMDRVVSRKVGAACVADRTQFAVAFEACAGAQELTPHQLEKLGGLGEDESAHVRGPAGAGKTSCALHRMLGAARRGRSVLFVGRGRALVMMVSRWILSRGGTIEVLDLTRGRRIERPRLENGRVETEACKRCSSYDLVVVDEAHHVYSCSAAREEVEAIEASTLLLLSDASQAAKSPHVPFPSGLTEVELTEVVRCSQRVAAGATAFQLGGDAKLATRCAHGFAGPPLKTLVFSSSSSKQTYATTVGRALQYLRDAFPGLELEGRVALCAPSKEFLEALVPELGFDVISAADSFVFVDEKKKKIVADVVDALDGLEWPFAVLVGLDGTGPEARSMLYRGLTRAQLAAVVVNEFVSDGWLEFLSTVRFEGEFDADREARRAAPLAADEAVTSRRRMELADAAAARGVRLGEKEVLLLLAEDDVPAEEALDRWEAEVRLATSRLASLAAPGSSSCCSSCRCEGLARRAVLEMRRGLDLDASLRAGLRERAVAERRRAIRADIPLDEEPWASFVVERALLMDDGGTARALEEWLEIKAELEARVPPAYLKEAAELVAAGEAVSTAAEKCAARARAEDLERKRRAALLAAFNNKSCSGAKEPPPPPSPCLDVLVSSDLAPAAAVARWRELYAAARLCLSREMNDVEKSLSIDELAAQVAAAAFPLLRRDSMSSSASECAREVLELRRRAQRREVEISAAIEDEARAQRLVLTDAALSKLQRRLAATWRGDKEDAKRAVAELKAQIVRRQVEQSIWDASENEIRCGSGSSVKFMPFDADANKRLEGDALLEIFGWLRLEAIGALSVVCKRWRAVSADPAWLPTRVAYAWGSAGASGLREDRPSNPAILPFSLKHEVLQLACANHATLALVASGGVYHWGESWGRETVSEPTRIEGLSDVVEISCTPPGYFHQRRNLEGFSCAAVDRRGGLYQWGSNLARQLLADDGSRRLIISAPRRVTTFFAPNDASRCEVLRAACGLDFVAVHLRIDNDQLVTCTRGTFNEERPHRLRAWSDWDGLALRRLVAGAFHLAALTVDGHLWTLGSKRGRDISNGNLLGTGPPGNDVEVFRPARVGNNNNNNDDLVFRDVAASTYATLAITHDGRALTWGDSDGFALGHGVYNCDAPAQVAALRGVHVARGALSYTNGAVATADGRLYVWGGADWEGGIAAFSSGDRPVPLDLCVAPCYKCTHVALGHDHGFLLFTRGDDSYF</sequence>
<evidence type="ECO:0000313" key="6">
    <source>
        <dbReference type="Proteomes" id="UP001230188"/>
    </source>
</evidence>
<evidence type="ECO:0000313" key="5">
    <source>
        <dbReference type="EMBL" id="KAJ8610680.1"/>
    </source>
</evidence>
<dbReference type="InterPro" id="IPR036047">
    <property type="entry name" value="F-box-like_dom_sf"/>
</dbReference>
<keyword evidence="1" id="KW-0677">Repeat</keyword>
<feature type="coiled-coil region" evidence="3">
    <location>
        <begin position="773"/>
        <end position="800"/>
    </location>
</feature>
<comment type="caution">
    <text evidence="5">The sequence shown here is derived from an EMBL/GenBank/DDBJ whole genome shotgun (WGS) entry which is preliminary data.</text>
</comment>
<dbReference type="PANTHER" id="PTHR22870">
    <property type="entry name" value="REGULATOR OF CHROMOSOME CONDENSATION"/>
    <property type="match status" value="1"/>
</dbReference>
<dbReference type="Pfam" id="PF12937">
    <property type="entry name" value="F-box-like"/>
    <property type="match status" value="1"/>
</dbReference>
<feature type="domain" description="F-box" evidence="4">
    <location>
        <begin position="836"/>
        <end position="866"/>
    </location>
</feature>
<name>A0AAD7UKN3_9STRA</name>
<dbReference type="PANTHER" id="PTHR22870:SF408">
    <property type="entry name" value="OS09G0560450 PROTEIN"/>
    <property type="match status" value="1"/>
</dbReference>
<evidence type="ECO:0000259" key="4">
    <source>
        <dbReference type="Pfam" id="PF12937"/>
    </source>
</evidence>
<reference evidence="5" key="1">
    <citation type="submission" date="2023-01" db="EMBL/GenBank/DDBJ databases">
        <title>Metagenome sequencing of chrysophaentin producing Chrysophaeum taylorii.</title>
        <authorList>
            <person name="Davison J."/>
            <person name="Bewley C."/>
        </authorList>
    </citation>
    <scope>NUCLEOTIDE SEQUENCE</scope>
    <source>
        <strain evidence="5">NIES-1699</strain>
    </source>
</reference>
<dbReference type="SUPFAM" id="SSF81383">
    <property type="entry name" value="F-box domain"/>
    <property type="match status" value="1"/>
</dbReference>
<proteinExistence type="predicted"/>
<dbReference type="SUPFAM" id="SSF50985">
    <property type="entry name" value="RCC1/BLIP-II"/>
    <property type="match status" value="2"/>
</dbReference>
<dbReference type="Gene3D" id="1.20.1280.50">
    <property type="match status" value="1"/>
</dbReference>
<evidence type="ECO:0000256" key="1">
    <source>
        <dbReference type="ARBA" id="ARBA00022737"/>
    </source>
</evidence>
<dbReference type="SUPFAM" id="SSF52540">
    <property type="entry name" value="P-loop containing nucleoside triphosphate hydrolases"/>
    <property type="match status" value="1"/>
</dbReference>
<gene>
    <name evidence="5" type="ORF">CTAYLR_005662</name>
</gene>
<dbReference type="EMBL" id="JAQMWT010000096">
    <property type="protein sequence ID" value="KAJ8610680.1"/>
    <property type="molecule type" value="Genomic_DNA"/>
</dbReference>
<dbReference type="Proteomes" id="UP001230188">
    <property type="component" value="Unassembled WGS sequence"/>
</dbReference>
<dbReference type="AlphaFoldDB" id="A0AAD7UKN3"/>
<dbReference type="Gene3D" id="3.40.50.300">
    <property type="entry name" value="P-loop containing nucleotide triphosphate hydrolases"/>
    <property type="match status" value="1"/>
</dbReference>
<protein>
    <recommendedName>
        <fullName evidence="4">F-box domain-containing protein</fullName>
    </recommendedName>
</protein>
<evidence type="ECO:0000256" key="2">
    <source>
        <dbReference type="PROSITE-ProRule" id="PRU00235"/>
    </source>
</evidence>
<organism evidence="5 6">
    <name type="scientific">Chrysophaeum taylorii</name>
    <dbReference type="NCBI Taxonomy" id="2483200"/>
    <lineage>
        <taxon>Eukaryota</taxon>
        <taxon>Sar</taxon>
        <taxon>Stramenopiles</taxon>
        <taxon>Ochrophyta</taxon>
        <taxon>Pelagophyceae</taxon>
        <taxon>Pelagomonadales</taxon>
        <taxon>Pelagomonadaceae</taxon>
        <taxon>Chrysophaeum</taxon>
    </lineage>
</organism>
<dbReference type="InterPro" id="IPR027417">
    <property type="entry name" value="P-loop_NTPase"/>
</dbReference>
<keyword evidence="3" id="KW-0175">Coiled coil</keyword>
<accession>A0AAD7UKN3</accession>